<keyword evidence="2" id="KW-0413">Isomerase</keyword>
<proteinExistence type="predicted"/>
<evidence type="ECO:0000256" key="1">
    <source>
        <dbReference type="PIRSR" id="PIRSR016184-1"/>
    </source>
</evidence>
<dbReference type="PIRSF" id="PIRSF016184">
    <property type="entry name" value="PhzC_PhzF"/>
    <property type="match status" value="1"/>
</dbReference>
<dbReference type="Gene3D" id="3.10.310.10">
    <property type="entry name" value="Diaminopimelate Epimerase, Chain A, domain 1"/>
    <property type="match status" value="2"/>
</dbReference>
<dbReference type="PANTHER" id="PTHR13774">
    <property type="entry name" value="PHENAZINE BIOSYNTHESIS PROTEIN"/>
    <property type="match status" value="1"/>
</dbReference>
<dbReference type="GO" id="GO:0016853">
    <property type="term" value="F:isomerase activity"/>
    <property type="evidence" value="ECO:0007669"/>
    <property type="project" value="UniProtKB-KW"/>
</dbReference>
<comment type="caution">
    <text evidence="2">The sequence shown here is derived from an EMBL/GenBank/DDBJ whole genome shotgun (WGS) entry which is preliminary data.</text>
</comment>
<gene>
    <name evidence="2" type="ORF">CH35J_011925</name>
</gene>
<dbReference type="EMBL" id="MWPZ01000011">
    <property type="protein sequence ID" value="TIC90678.1"/>
    <property type="molecule type" value="Genomic_DNA"/>
</dbReference>
<organism evidence="2 3">
    <name type="scientific">Colletotrichum higginsianum</name>
    <dbReference type="NCBI Taxonomy" id="80884"/>
    <lineage>
        <taxon>Eukaryota</taxon>
        <taxon>Fungi</taxon>
        <taxon>Dikarya</taxon>
        <taxon>Ascomycota</taxon>
        <taxon>Pezizomycotina</taxon>
        <taxon>Sordariomycetes</taxon>
        <taxon>Hypocreomycetidae</taxon>
        <taxon>Glomerellales</taxon>
        <taxon>Glomerellaceae</taxon>
        <taxon>Colletotrichum</taxon>
        <taxon>Colletotrichum destructivum species complex</taxon>
    </lineage>
</organism>
<dbReference type="AlphaFoldDB" id="A0A4T0VF34"/>
<dbReference type="SUPFAM" id="SSF54506">
    <property type="entry name" value="Diaminopimelate epimerase-like"/>
    <property type="match status" value="1"/>
</dbReference>
<dbReference type="PANTHER" id="PTHR13774:SF32">
    <property type="entry name" value="ANTISENSE-ENHANCING SEQUENCE 1"/>
    <property type="match status" value="1"/>
</dbReference>
<dbReference type="GO" id="GO:0005737">
    <property type="term" value="C:cytoplasm"/>
    <property type="evidence" value="ECO:0007669"/>
    <property type="project" value="TreeGrafter"/>
</dbReference>
<dbReference type="Pfam" id="PF02567">
    <property type="entry name" value="PhzC-PhzF"/>
    <property type="match status" value="1"/>
</dbReference>
<sequence length="311" mass="33963">MELPYTTVDVFTDKPFEGNPLAIVTIPASVSLTQEQKQAIAREFNYSETTFVHETAESSSSSSSSERRFDIFTTHEELPFAGHPTIGTAVFLKPRGVDKLLAKAGPIAIEHTAADSVRAAIPHNTHLHRKRLRDLGPGPHSDAVKQLADAEADAPVFSIVDGMTFALIELPSLEALALAKMGPMNFRKHELLDEGRRDSFISRYYFVRLGAPETLDGGRVVHRIRTRMIEPDLEDPATGSAACALSSYLSLHELAGRDLGFEITQGVEMGRRSNIFVDATVGEGPDGARRLETLHLGGKATRVMSGTIFVR</sequence>
<reference evidence="2 3" key="1">
    <citation type="journal article" date="2019" name="Genome Biol. Evol.">
        <title>Genomic Plasticity Mediated by Transposable Elements in the Plant Pathogenic Fungus Colletotrichum higginsianum.</title>
        <authorList>
            <person name="Tsushima A."/>
            <person name="Gan P."/>
            <person name="Kumakura N."/>
            <person name="Narusaka M."/>
            <person name="Takano Y."/>
            <person name="Narusaka Y."/>
            <person name="Shirasu K."/>
        </authorList>
    </citation>
    <scope>NUCLEOTIDE SEQUENCE [LARGE SCALE GENOMIC DNA]</scope>
    <source>
        <strain evidence="2 3">MAFF305635-RFP</strain>
    </source>
</reference>
<name>A0A4T0VF34_9PEZI</name>
<dbReference type="InterPro" id="IPR003719">
    <property type="entry name" value="Phenazine_PhzF-like"/>
</dbReference>
<protein>
    <submittedName>
        <fullName evidence="2">Putative isomerase</fullName>
    </submittedName>
</protein>
<feature type="active site" evidence="1">
    <location>
        <position position="48"/>
    </location>
</feature>
<dbReference type="OrthoDB" id="75169at2759"/>
<dbReference type="Proteomes" id="UP000305883">
    <property type="component" value="Unassembled WGS sequence"/>
</dbReference>
<accession>A0A4T0VF34</accession>
<evidence type="ECO:0000313" key="2">
    <source>
        <dbReference type="EMBL" id="TIC90678.1"/>
    </source>
</evidence>
<dbReference type="NCBIfam" id="TIGR00654">
    <property type="entry name" value="PhzF_family"/>
    <property type="match status" value="1"/>
</dbReference>
<evidence type="ECO:0000313" key="3">
    <source>
        <dbReference type="Proteomes" id="UP000305883"/>
    </source>
</evidence>